<keyword evidence="1" id="KW-0233">DNA recombination</keyword>
<sequence>MTVAKSNDFKYLSMMTMNTNYGVMYQVRLCSKLGRKTIGVGADKIQALNLALMIDEEINKQVVNGQPVEIDYLKALVKEAQEALKVQKTEKLRLVKKDDLHILWDKYVSFHTSIGVWEETYILTTIQTVGNLIKRCPFQRLEQKNQVVEWIFDDSTRSSKTSKDRFKLIVAAIDWNSKTDNIQRKWGIDYRDLLSSISIKSEKKTNTTCDDDREIDIFTVSEVYKILHALKNETYSRFPGKHYQYFKYIYFCWLTGCRPSEAVALKWENIDLIKKRIKFCEGQVNASGRIIKKKGTKTVSVRYFPINDELQALLETIPHRTGYVFLNAANKPISQKGLNGVWHTLLDAMEIRYRIPYQLRHTMISYHANNDYPIHKLAEIVGNSDKVLKEHYLKLDIERIKLPEIIKSV</sequence>
<dbReference type="HOGENOM" id="CLU_672155_0_0_3"/>
<dbReference type="AlphaFoldDB" id="K9W4W4"/>
<dbReference type="InterPro" id="IPR011010">
    <property type="entry name" value="DNA_brk_join_enz"/>
</dbReference>
<dbReference type="GO" id="GO:0015074">
    <property type="term" value="P:DNA integration"/>
    <property type="evidence" value="ECO:0007669"/>
    <property type="project" value="InterPro"/>
</dbReference>
<feature type="coiled-coil region" evidence="2">
    <location>
        <begin position="70"/>
        <end position="97"/>
    </location>
</feature>
<dbReference type="PANTHER" id="PTHR30349:SF64">
    <property type="entry name" value="PROPHAGE INTEGRASE INTD-RELATED"/>
    <property type="match status" value="1"/>
</dbReference>
<evidence type="ECO:0000259" key="3">
    <source>
        <dbReference type="PROSITE" id="PS51898"/>
    </source>
</evidence>
<dbReference type="GO" id="GO:0006310">
    <property type="term" value="P:DNA recombination"/>
    <property type="evidence" value="ECO:0007669"/>
    <property type="project" value="UniProtKB-KW"/>
</dbReference>
<dbReference type="PANTHER" id="PTHR30349">
    <property type="entry name" value="PHAGE INTEGRASE-RELATED"/>
    <property type="match status" value="1"/>
</dbReference>
<dbReference type="InterPro" id="IPR013762">
    <property type="entry name" value="Integrase-like_cat_sf"/>
</dbReference>
<dbReference type="Gene3D" id="1.10.443.10">
    <property type="entry name" value="Intergrase catalytic core"/>
    <property type="match status" value="1"/>
</dbReference>
<dbReference type="InterPro" id="IPR050090">
    <property type="entry name" value="Tyrosine_recombinase_XerCD"/>
</dbReference>
<evidence type="ECO:0000313" key="4">
    <source>
        <dbReference type="EMBL" id="AFZ14834.1"/>
    </source>
</evidence>
<dbReference type="RefSeq" id="WP_015204933.1">
    <property type="nucleotide sequence ID" value="NC_019753.1"/>
</dbReference>
<dbReference type="PROSITE" id="PS51898">
    <property type="entry name" value="TYR_RECOMBINASE"/>
    <property type="match status" value="1"/>
</dbReference>
<dbReference type="Proteomes" id="UP000010472">
    <property type="component" value="Chromosome"/>
</dbReference>
<gene>
    <name evidence="4" type="ORF">Cri9333_4029</name>
</gene>
<reference evidence="4 5" key="1">
    <citation type="submission" date="2012-06" db="EMBL/GenBank/DDBJ databases">
        <title>Finished chromosome of genome of Crinalium epipsammum PCC 9333.</title>
        <authorList>
            <consortium name="US DOE Joint Genome Institute"/>
            <person name="Gugger M."/>
            <person name="Coursin T."/>
            <person name="Rippka R."/>
            <person name="Tandeau De Marsac N."/>
            <person name="Huntemann M."/>
            <person name="Wei C.-L."/>
            <person name="Han J."/>
            <person name="Detter J.C."/>
            <person name="Han C."/>
            <person name="Tapia R."/>
            <person name="Davenport K."/>
            <person name="Daligault H."/>
            <person name="Erkkila T."/>
            <person name="Gu W."/>
            <person name="Munk A.C.C."/>
            <person name="Teshima H."/>
            <person name="Xu Y."/>
            <person name="Chain P."/>
            <person name="Chen A."/>
            <person name="Krypides N."/>
            <person name="Mavromatis K."/>
            <person name="Markowitz V."/>
            <person name="Szeto E."/>
            <person name="Ivanova N."/>
            <person name="Mikhailova N."/>
            <person name="Ovchinnikova G."/>
            <person name="Pagani I."/>
            <person name="Pati A."/>
            <person name="Goodwin L."/>
            <person name="Peters L."/>
            <person name="Pitluck S."/>
            <person name="Woyke T."/>
            <person name="Kerfeld C."/>
        </authorList>
    </citation>
    <scope>NUCLEOTIDE SEQUENCE [LARGE SCALE GENOMIC DNA]</scope>
    <source>
        <strain evidence="4 5">PCC 9333</strain>
    </source>
</reference>
<dbReference type="EMBL" id="CP003620">
    <property type="protein sequence ID" value="AFZ14834.1"/>
    <property type="molecule type" value="Genomic_DNA"/>
</dbReference>
<dbReference type="InterPro" id="IPR002104">
    <property type="entry name" value="Integrase_catalytic"/>
</dbReference>
<keyword evidence="5" id="KW-1185">Reference proteome</keyword>
<dbReference type="OrthoDB" id="530235at2"/>
<dbReference type="GO" id="GO:0003677">
    <property type="term" value="F:DNA binding"/>
    <property type="evidence" value="ECO:0007669"/>
    <property type="project" value="InterPro"/>
</dbReference>
<dbReference type="KEGG" id="cep:Cri9333_4029"/>
<dbReference type="CDD" id="cd01189">
    <property type="entry name" value="INT_ICEBs1_C_like"/>
    <property type="match status" value="1"/>
</dbReference>
<evidence type="ECO:0000313" key="5">
    <source>
        <dbReference type="Proteomes" id="UP000010472"/>
    </source>
</evidence>
<feature type="domain" description="Tyr recombinase" evidence="3">
    <location>
        <begin position="213"/>
        <end position="405"/>
    </location>
</feature>
<dbReference type="eggNOG" id="COG0582">
    <property type="taxonomic scope" value="Bacteria"/>
</dbReference>
<protein>
    <submittedName>
        <fullName evidence="4">Integrase family protein</fullName>
    </submittedName>
</protein>
<organism evidence="4 5">
    <name type="scientific">Crinalium epipsammum PCC 9333</name>
    <dbReference type="NCBI Taxonomy" id="1173022"/>
    <lineage>
        <taxon>Bacteria</taxon>
        <taxon>Bacillati</taxon>
        <taxon>Cyanobacteriota</taxon>
        <taxon>Cyanophyceae</taxon>
        <taxon>Gomontiellales</taxon>
        <taxon>Gomontiellaceae</taxon>
        <taxon>Crinalium</taxon>
    </lineage>
</organism>
<evidence type="ECO:0000256" key="2">
    <source>
        <dbReference type="SAM" id="Coils"/>
    </source>
</evidence>
<dbReference type="STRING" id="1173022.Cri9333_4029"/>
<accession>K9W4W4</accession>
<dbReference type="Pfam" id="PF00589">
    <property type="entry name" value="Phage_integrase"/>
    <property type="match status" value="1"/>
</dbReference>
<proteinExistence type="predicted"/>
<evidence type="ECO:0000256" key="1">
    <source>
        <dbReference type="ARBA" id="ARBA00023172"/>
    </source>
</evidence>
<name>K9W4W4_9CYAN</name>
<keyword evidence="2" id="KW-0175">Coiled coil</keyword>
<dbReference type="SUPFAM" id="SSF56349">
    <property type="entry name" value="DNA breaking-rejoining enzymes"/>
    <property type="match status" value="1"/>
</dbReference>